<dbReference type="AlphaFoldDB" id="A0A7J0EGU2"/>
<protein>
    <submittedName>
        <fullName evidence="1">Uncharacterized protein</fullName>
    </submittedName>
</protein>
<organism evidence="1 2">
    <name type="scientific">Actinidia rufa</name>
    <dbReference type="NCBI Taxonomy" id="165716"/>
    <lineage>
        <taxon>Eukaryota</taxon>
        <taxon>Viridiplantae</taxon>
        <taxon>Streptophyta</taxon>
        <taxon>Embryophyta</taxon>
        <taxon>Tracheophyta</taxon>
        <taxon>Spermatophyta</taxon>
        <taxon>Magnoliopsida</taxon>
        <taxon>eudicotyledons</taxon>
        <taxon>Gunneridae</taxon>
        <taxon>Pentapetalae</taxon>
        <taxon>asterids</taxon>
        <taxon>Ericales</taxon>
        <taxon>Actinidiaceae</taxon>
        <taxon>Actinidia</taxon>
    </lineage>
</organism>
<name>A0A7J0EGU2_9ERIC</name>
<gene>
    <name evidence="1" type="ORF">Acr_04g0001440</name>
</gene>
<evidence type="ECO:0000313" key="1">
    <source>
        <dbReference type="EMBL" id="GFY85406.1"/>
    </source>
</evidence>
<evidence type="ECO:0000313" key="2">
    <source>
        <dbReference type="Proteomes" id="UP000585474"/>
    </source>
</evidence>
<comment type="caution">
    <text evidence="1">The sequence shown here is derived from an EMBL/GenBank/DDBJ whole genome shotgun (WGS) entry which is preliminary data.</text>
</comment>
<dbReference type="EMBL" id="BJWL01000004">
    <property type="protein sequence ID" value="GFY85406.1"/>
    <property type="molecule type" value="Genomic_DNA"/>
</dbReference>
<reference evidence="1 2" key="1">
    <citation type="submission" date="2019-07" db="EMBL/GenBank/DDBJ databases">
        <title>De Novo Assembly of kiwifruit Actinidia rufa.</title>
        <authorList>
            <person name="Sugita-Konishi S."/>
            <person name="Sato K."/>
            <person name="Mori E."/>
            <person name="Abe Y."/>
            <person name="Kisaki G."/>
            <person name="Hamano K."/>
            <person name="Suezawa K."/>
            <person name="Otani M."/>
            <person name="Fukuda T."/>
            <person name="Manabe T."/>
            <person name="Gomi K."/>
            <person name="Tabuchi M."/>
            <person name="Akimitsu K."/>
            <person name="Kataoka I."/>
        </authorList>
    </citation>
    <scope>NUCLEOTIDE SEQUENCE [LARGE SCALE GENOMIC DNA]</scope>
    <source>
        <strain evidence="2">cv. Fuchu</strain>
    </source>
</reference>
<accession>A0A7J0EGU2</accession>
<sequence>MHGTEYILKGSELSELQGESGSRAVDRSACICDRTVGDECPSSRVRVSRVLKQLVTCGSITVRDASNVDGGLSMGGARGDGAA</sequence>
<keyword evidence="2" id="KW-1185">Reference proteome</keyword>
<proteinExistence type="predicted"/>
<dbReference type="Proteomes" id="UP000585474">
    <property type="component" value="Unassembled WGS sequence"/>
</dbReference>